<evidence type="ECO:0000256" key="3">
    <source>
        <dbReference type="ARBA" id="ARBA00022707"/>
    </source>
</evidence>
<evidence type="ECO:0000313" key="6">
    <source>
        <dbReference type="WBParaSite" id="nRc.2.0.1.t06763-RA"/>
    </source>
</evidence>
<dbReference type="InterPro" id="IPR019142">
    <property type="entry name" value="Dymeclin"/>
</dbReference>
<dbReference type="Proteomes" id="UP000887565">
    <property type="component" value="Unplaced"/>
</dbReference>
<evidence type="ECO:0000313" key="5">
    <source>
        <dbReference type="Proteomes" id="UP000887565"/>
    </source>
</evidence>
<dbReference type="GO" id="GO:0005794">
    <property type="term" value="C:Golgi apparatus"/>
    <property type="evidence" value="ECO:0007669"/>
    <property type="project" value="TreeGrafter"/>
</dbReference>
<dbReference type="WBParaSite" id="nRc.2.0.1.t06763-RA">
    <property type="protein sequence ID" value="nRc.2.0.1.t06763-RA"/>
    <property type="gene ID" value="nRc.2.0.1.g06763"/>
</dbReference>
<keyword evidence="5" id="KW-1185">Reference proteome</keyword>
<dbReference type="AlphaFoldDB" id="A0A915HZ98"/>
<keyword evidence="3" id="KW-0519">Myristate</keyword>
<comment type="similarity">
    <text evidence="1">Belongs to the dymeclin family.</text>
</comment>
<organism evidence="5 6">
    <name type="scientific">Romanomermis culicivorax</name>
    <name type="common">Nematode worm</name>
    <dbReference type="NCBI Taxonomy" id="13658"/>
    <lineage>
        <taxon>Eukaryota</taxon>
        <taxon>Metazoa</taxon>
        <taxon>Ecdysozoa</taxon>
        <taxon>Nematoda</taxon>
        <taxon>Enoplea</taxon>
        <taxon>Dorylaimia</taxon>
        <taxon>Mermithida</taxon>
        <taxon>Mermithoidea</taxon>
        <taxon>Mermithidae</taxon>
        <taxon>Romanomermis</taxon>
    </lineage>
</organism>
<dbReference type="Pfam" id="PF09742">
    <property type="entry name" value="Dymeclin"/>
    <property type="match status" value="1"/>
</dbReference>
<accession>A0A915HZ98</accession>
<sequence length="198" mass="21780">MAHQQRVVDFTIHHNGYSASQQVENTVDEFLSSLVEIIVDLPANSIHAPFLTRVLLTNYVYNDERSSEIIKGYYDGGGSVILGLAASFANVLLFGHNESGSSSSENLPATLSTQSLYALLILSCHNCAPLIINNSEKAPINPYREALFSFNNSQGRKTGVFQFVLDTDDRSMGIFCPSTDADTSARVHRCFGHKTFKI</sequence>
<evidence type="ECO:0000256" key="2">
    <source>
        <dbReference type="ARBA" id="ARBA00015736"/>
    </source>
</evidence>
<dbReference type="PANTHER" id="PTHR12895">
    <property type="entry name" value="DYMECLIN"/>
    <property type="match status" value="1"/>
</dbReference>
<proteinExistence type="inferred from homology"/>
<dbReference type="GO" id="GO:0007030">
    <property type="term" value="P:Golgi organization"/>
    <property type="evidence" value="ECO:0007669"/>
    <property type="project" value="TreeGrafter"/>
</dbReference>
<reference evidence="6" key="1">
    <citation type="submission" date="2022-11" db="UniProtKB">
        <authorList>
            <consortium name="WormBaseParasite"/>
        </authorList>
    </citation>
    <scope>IDENTIFICATION</scope>
</reference>
<name>A0A915HZ98_ROMCU</name>
<keyword evidence="4" id="KW-0449">Lipoprotein</keyword>
<evidence type="ECO:0000256" key="1">
    <source>
        <dbReference type="ARBA" id="ARBA00010603"/>
    </source>
</evidence>
<protein>
    <recommendedName>
        <fullName evidence="2">Dymeclin</fullName>
    </recommendedName>
</protein>
<dbReference type="PANTHER" id="PTHR12895:SF9">
    <property type="entry name" value="DYMECLIN"/>
    <property type="match status" value="1"/>
</dbReference>
<evidence type="ECO:0000256" key="4">
    <source>
        <dbReference type="ARBA" id="ARBA00023288"/>
    </source>
</evidence>